<dbReference type="Gene3D" id="1.10.418.10">
    <property type="entry name" value="Calponin-like domain"/>
    <property type="match status" value="2"/>
</dbReference>
<keyword evidence="4" id="KW-0677">Repeat</keyword>
<dbReference type="PANTHER" id="PTHR12114:SF4">
    <property type="entry name" value="GH23568P"/>
    <property type="match status" value="1"/>
</dbReference>
<keyword evidence="5" id="KW-0130">Cell adhesion</keyword>
<sequence>MTTLFRTLRNLSVKNPDVTQVEKDEDEEFILEKERELQNSVDPRMTYSFVLPSSRNSEKVLELYRCLKQWINECLAGQRIIVKDLQEDLFDGQVLQRLFEHLEGGKEKIDKPDIVCTKQGQLDKLNYVLKRIQDRCEGYHRELFGDDDEESIYTKNYFAICYLLVILTKFYDDKCNVRLPEKIEFKMVFLRKNPDGTITRQTRSEPMFTSVYENGYPTHRKNEDNFEKLYRDSREKFDKLKGTLVRYVANNLNCLGVEEEMLEDVGVAFRDGINLIMLIGQLDGYFVSQHSYNIPADTDDKRLQNVELALDLVVEAGCSTKVRARDIVSGDVKSIMRVIYSIFQKFSIRS</sequence>
<evidence type="ECO:0000259" key="8">
    <source>
        <dbReference type="PROSITE" id="PS50021"/>
    </source>
</evidence>
<comment type="subcellular location">
    <subcellularLocation>
        <location evidence="1">Cytoplasm</location>
        <location evidence="1">Cytoskeleton</location>
    </subcellularLocation>
</comment>
<feature type="domain" description="Calponin-homology (CH)" evidence="8">
    <location>
        <begin position="238"/>
        <end position="347"/>
    </location>
</feature>
<dbReference type="SMART" id="SM00033">
    <property type="entry name" value="CH"/>
    <property type="match status" value="2"/>
</dbReference>
<evidence type="ECO:0000256" key="3">
    <source>
        <dbReference type="ARBA" id="ARBA00022490"/>
    </source>
</evidence>
<comment type="similarity">
    <text evidence="2">Belongs to the parvin family.</text>
</comment>
<evidence type="ECO:0000313" key="10">
    <source>
        <dbReference type="Proteomes" id="UP001158576"/>
    </source>
</evidence>
<proteinExistence type="inferred from homology"/>
<keyword evidence="7" id="KW-0206">Cytoskeleton</keyword>
<keyword evidence="6" id="KW-0009">Actin-binding</keyword>
<evidence type="ECO:0000256" key="1">
    <source>
        <dbReference type="ARBA" id="ARBA00004245"/>
    </source>
</evidence>
<evidence type="ECO:0000256" key="6">
    <source>
        <dbReference type="ARBA" id="ARBA00023203"/>
    </source>
</evidence>
<dbReference type="Pfam" id="PF00307">
    <property type="entry name" value="CH"/>
    <property type="match status" value="2"/>
</dbReference>
<reference evidence="9 10" key="1">
    <citation type="submission" date="2021-04" db="EMBL/GenBank/DDBJ databases">
        <authorList>
            <person name="Bliznina A."/>
        </authorList>
    </citation>
    <scope>NUCLEOTIDE SEQUENCE [LARGE SCALE GENOMIC DNA]</scope>
</reference>
<dbReference type="InterPro" id="IPR001715">
    <property type="entry name" value="CH_dom"/>
</dbReference>
<dbReference type="PIRSF" id="PIRSF039131">
    <property type="entry name" value="Parvin"/>
    <property type="match status" value="1"/>
</dbReference>
<evidence type="ECO:0000313" key="9">
    <source>
        <dbReference type="EMBL" id="CAG5112813.1"/>
    </source>
</evidence>
<organism evidence="9 10">
    <name type="scientific">Oikopleura dioica</name>
    <name type="common">Tunicate</name>
    <dbReference type="NCBI Taxonomy" id="34765"/>
    <lineage>
        <taxon>Eukaryota</taxon>
        <taxon>Metazoa</taxon>
        <taxon>Chordata</taxon>
        <taxon>Tunicata</taxon>
        <taxon>Appendicularia</taxon>
        <taxon>Copelata</taxon>
        <taxon>Oikopleuridae</taxon>
        <taxon>Oikopleura</taxon>
    </lineage>
</organism>
<protein>
    <submittedName>
        <fullName evidence="9">Oidioi.mRNA.OKI2018_I69.chr2.g6987.t1.cds</fullName>
    </submittedName>
</protein>
<dbReference type="PROSITE" id="PS50021">
    <property type="entry name" value="CH"/>
    <property type="match status" value="2"/>
</dbReference>
<accession>A0ABN7TBA9</accession>
<name>A0ABN7TBA9_OIKDI</name>
<feature type="domain" description="Calponin-homology (CH)" evidence="8">
    <location>
        <begin position="61"/>
        <end position="172"/>
    </location>
</feature>
<dbReference type="PANTHER" id="PTHR12114">
    <property type="entry name" value="PARVIN"/>
    <property type="match status" value="1"/>
</dbReference>
<dbReference type="InterPro" id="IPR036872">
    <property type="entry name" value="CH_dom_sf"/>
</dbReference>
<dbReference type="Proteomes" id="UP001158576">
    <property type="component" value="Chromosome 2"/>
</dbReference>
<evidence type="ECO:0000256" key="2">
    <source>
        <dbReference type="ARBA" id="ARBA00005666"/>
    </source>
</evidence>
<dbReference type="SUPFAM" id="SSF47576">
    <property type="entry name" value="Calponin-homology domain, CH-domain"/>
    <property type="match status" value="1"/>
</dbReference>
<dbReference type="InterPro" id="IPR028433">
    <property type="entry name" value="Parvin"/>
</dbReference>
<evidence type="ECO:0000256" key="5">
    <source>
        <dbReference type="ARBA" id="ARBA00022889"/>
    </source>
</evidence>
<dbReference type="CDD" id="cd21222">
    <property type="entry name" value="CH_PARV_rpt2"/>
    <property type="match status" value="1"/>
</dbReference>
<evidence type="ECO:0000256" key="4">
    <source>
        <dbReference type="ARBA" id="ARBA00022737"/>
    </source>
</evidence>
<keyword evidence="10" id="KW-1185">Reference proteome</keyword>
<keyword evidence="3" id="KW-0963">Cytoplasm</keyword>
<dbReference type="EMBL" id="OU015567">
    <property type="protein sequence ID" value="CAG5112813.1"/>
    <property type="molecule type" value="Genomic_DNA"/>
</dbReference>
<gene>
    <name evidence="9" type="ORF">OKIOD_LOCUS15752</name>
</gene>
<evidence type="ECO:0000256" key="7">
    <source>
        <dbReference type="ARBA" id="ARBA00023212"/>
    </source>
</evidence>